<accession>A0AAU9MPD8</accession>
<name>A0AAU9MPD8_9ASTR</name>
<reference evidence="1 2" key="1">
    <citation type="submission" date="2022-01" db="EMBL/GenBank/DDBJ databases">
        <authorList>
            <person name="Xiong W."/>
            <person name="Schranz E."/>
        </authorList>
    </citation>
    <scope>NUCLEOTIDE SEQUENCE [LARGE SCALE GENOMIC DNA]</scope>
</reference>
<sequence length="97" mass="10670">MNKKWTSPPLPTTIAIVPLPPLLSSSPPPTPPHPHFFNTNLSLNHPPFQIASTLPSFNPFLHLHRLRSPILSSVPVSCVLLFNTKKAVCLRGCGLQF</sequence>
<dbReference type="Proteomes" id="UP001157418">
    <property type="component" value="Unassembled WGS sequence"/>
</dbReference>
<dbReference type="AlphaFoldDB" id="A0AAU9MPD8"/>
<organism evidence="1 2">
    <name type="scientific">Lactuca virosa</name>
    <dbReference type="NCBI Taxonomy" id="75947"/>
    <lineage>
        <taxon>Eukaryota</taxon>
        <taxon>Viridiplantae</taxon>
        <taxon>Streptophyta</taxon>
        <taxon>Embryophyta</taxon>
        <taxon>Tracheophyta</taxon>
        <taxon>Spermatophyta</taxon>
        <taxon>Magnoliopsida</taxon>
        <taxon>eudicotyledons</taxon>
        <taxon>Gunneridae</taxon>
        <taxon>Pentapetalae</taxon>
        <taxon>asterids</taxon>
        <taxon>campanulids</taxon>
        <taxon>Asterales</taxon>
        <taxon>Asteraceae</taxon>
        <taxon>Cichorioideae</taxon>
        <taxon>Cichorieae</taxon>
        <taxon>Lactucinae</taxon>
        <taxon>Lactuca</taxon>
    </lineage>
</organism>
<keyword evidence="2" id="KW-1185">Reference proteome</keyword>
<protein>
    <submittedName>
        <fullName evidence="1">Uncharacterized protein</fullName>
    </submittedName>
</protein>
<dbReference type="EMBL" id="CAKMRJ010001112">
    <property type="protein sequence ID" value="CAH1423825.1"/>
    <property type="molecule type" value="Genomic_DNA"/>
</dbReference>
<evidence type="ECO:0000313" key="2">
    <source>
        <dbReference type="Proteomes" id="UP001157418"/>
    </source>
</evidence>
<gene>
    <name evidence="1" type="ORF">LVIROSA_LOCUS11085</name>
</gene>
<evidence type="ECO:0000313" key="1">
    <source>
        <dbReference type="EMBL" id="CAH1423825.1"/>
    </source>
</evidence>
<proteinExistence type="predicted"/>
<comment type="caution">
    <text evidence="1">The sequence shown here is derived from an EMBL/GenBank/DDBJ whole genome shotgun (WGS) entry which is preliminary data.</text>
</comment>